<sequence>MPCREVAKDTFIRDPVTEETYLLKKGTPVLIPMATLHPSPSVWGDDADKFDGRRWIKMEKLDKVEKKNMKQGFIPFGGGKHLCPGRHVAQVEILAMAAFMIMGCNVSGLDGNAVAVPEAYYDDIRKKPLTDFGVVITKRAEFKATKWRFVVDNGGTRAS</sequence>
<dbReference type="EMBL" id="JANJQO010000022">
    <property type="protein sequence ID" value="KAJ2983627.1"/>
    <property type="molecule type" value="Genomic_DNA"/>
</dbReference>
<keyword evidence="2" id="KW-1185">Reference proteome</keyword>
<gene>
    <name evidence="1" type="ORF">NQ176_g549</name>
</gene>
<evidence type="ECO:0000313" key="2">
    <source>
        <dbReference type="Proteomes" id="UP001143910"/>
    </source>
</evidence>
<comment type="caution">
    <text evidence="1">The sequence shown here is derived from an EMBL/GenBank/DDBJ whole genome shotgun (WGS) entry which is preliminary data.</text>
</comment>
<accession>A0ACC1NXJ6</accession>
<reference evidence="1" key="1">
    <citation type="submission" date="2022-08" db="EMBL/GenBank/DDBJ databases">
        <title>Genome Sequence of Lecanicillium fungicola.</title>
        <authorList>
            <person name="Buettner E."/>
        </authorList>
    </citation>
    <scope>NUCLEOTIDE SEQUENCE</scope>
    <source>
        <strain evidence="1">Babe33</strain>
    </source>
</reference>
<evidence type="ECO:0000313" key="1">
    <source>
        <dbReference type="EMBL" id="KAJ2983627.1"/>
    </source>
</evidence>
<name>A0ACC1NXJ6_9HYPO</name>
<proteinExistence type="predicted"/>
<organism evidence="1 2">
    <name type="scientific">Zarea fungicola</name>
    <dbReference type="NCBI Taxonomy" id="93591"/>
    <lineage>
        <taxon>Eukaryota</taxon>
        <taxon>Fungi</taxon>
        <taxon>Dikarya</taxon>
        <taxon>Ascomycota</taxon>
        <taxon>Pezizomycotina</taxon>
        <taxon>Sordariomycetes</taxon>
        <taxon>Hypocreomycetidae</taxon>
        <taxon>Hypocreales</taxon>
        <taxon>Cordycipitaceae</taxon>
        <taxon>Zarea</taxon>
    </lineage>
</organism>
<protein>
    <submittedName>
        <fullName evidence="1">Uncharacterized protein</fullName>
    </submittedName>
</protein>
<dbReference type="Proteomes" id="UP001143910">
    <property type="component" value="Unassembled WGS sequence"/>
</dbReference>